<gene>
    <name evidence="2" type="ORF">GNI_102010</name>
</gene>
<protein>
    <submittedName>
        <fullName evidence="2">Uncharacterized protein</fullName>
    </submittedName>
</protein>
<reference evidence="2" key="1">
    <citation type="submission" date="2013-12" db="EMBL/GenBank/DDBJ databases">
        <authorList>
            <person name="Omoto C.K."/>
            <person name="Sibley D."/>
            <person name="Venepally P."/>
            <person name="Hadjithomas M."/>
            <person name="Karamycheva S."/>
            <person name="Brunk B."/>
            <person name="Roos D."/>
            <person name="Caler E."/>
            <person name="Lorenzi H."/>
        </authorList>
    </citation>
    <scope>NUCLEOTIDE SEQUENCE</scope>
</reference>
<dbReference type="RefSeq" id="XP_011131200.1">
    <property type="nucleotide sequence ID" value="XM_011132898.1"/>
</dbReference>
<dbReference type="GeneID" id="22913619"/>
<dbReference type="AlphaFoldDB" id="A0A023B4E4"/>
<name>A0A023B4E4_GRENI</name>
<dbReference type="Proteomes" id="UP000019763">
    <property type="component" value="Unassembled WGS sequence"/>
</dbReference>
<organism evidence="2 3">
    <name type="scientific">Gregarina niphandrodes</name>
    <name type="common">Septate eugregarine</name>
    <dbReference type="NCBI Taxonomy" id="110365"/>
    <lineage>
        <taxon>Eukaryota</taxon>
        <taxon>Sar</taxon>
        <taxon>Alveolata</taxon>
        <taxon>Apicomplexa</taxon>
        <taxon>Conoidasida</taxon>
        <taxon>Gregarinasina</taxon>
        <taxon>Eugregarinorida</taxon>
        <taxon>Gregarinidae</taxon>
        <taxon>Gregarina</taxon>
    </lineage>
</organism>
<keyword evidence="3" id="KW-1185">Reference proteome</keyword>
<dbReference type="EMBL" id="AFNH02000763">
    <property type="protein sequence ID" value="EZG56686.1"/>
    <property type="molecule type" value="Genomic_DNA"/>
</dbReference>
<feature type="region of interest" description="Disordered" evidence="1">
    <location>
        <begin position="1"/>
        <end position="24"/>
    </location>
</feature>
<accession>A0A023B4E4</accession>
<evidence type="ECO:0000313" key="2">
    <source>
        <dbReference type="EMBL" id="EZG56686.1"/>
    </source>
</evidence>
<proteinExistence type="predicted"/>
<dbReference type="VEuPathDB" id="CryptoDB:GNI_102010"/>
<comment type="caution">
    <text evidence="2">The sequence shown here is derived from an EMBL/GenBank/DDBJ whole genome shotgun (WGS) entry which is preliminary data.</text>
</comment>
<evidence type="ECO:0000256" key="1">
    <source>
        <dbReference type="SAM" id="MobiDB-lite"/>
    </source>
</evidence>
<sequence length="368" mass="39981">MTQALQPLSGVQGPSIFDGTSQTTSEKMTRAVPGIFSQSLVAGVSSEQPSTWSVGCLTTQFDGFGQDRSVNFMYPMEATTSLRPGHVTQIRFAEIPNEQGRYAGAGRSYGLTSVDTFKGDGYDIKGLFIGHQGNLQTQSSLVAGRWLEGFEPSDIVDWFVECQEETLDIYLVVGGRNYGHAFTVPNVKGLGNLRPAVRLAGDRDAAGAAISVMIWTPVPIQSNADYRQVQGPNWTGLSGQWKADNGLIINLNEATTQLKDLSKQVAFSSGHGNKLAGSVRVGLLGQVLEKTAMRSTLMLTHGDAHEKEEEAKQLYASAVSFKVDYVSGGASQVDEDRRLIITAEDGSTKTFQRYFDMSDRSMSVNPWQ</sequence>
<evidence type="ECO:0000313" key="3">
    <source>
        <dbReference type="Proteomes" id="UP000019763"/>
    </source>
</evidence>